<feature type="non-terminal residue" evidence="2">
    <location>
        <position position="82"/>
    </location>
</feature>
<evidence type="ECO:0000313" key="4">
    <source>
        <dbReference type="Proteomes" id="UP000479000"/>
    </source>
</evidence>
<evidence type="ECO:0000313" key="2">
    <source>
        <dbReference type="EMBL" id="CAA9997940.1"/>
    </source>
</evidence>
<dbReference type="GO" id="GO:1904262">
    <property type="term" value="P:negative regulation of TORC1 signaling"/>
    <property type="evidence" value="ECO:0007669"/>
    <property type="project" value="TreeGrafter"/>
</dbReference>
<proteinExistence type="predicted"/>
<organism evidence="2 4">
    <name type="scientific">Nesidiocoris tenuis</name>
    <dbReference type="NCBI Taxonomy" id="355587"/>
    <lineage>
        <taxon>Eukaryota</taxon>
        <taxon>Metazoa</taxon>
        <taxon>Ecdysozoa</taxon>
        <taxon>Arthropoda</taxon>
        <taxon>Hexapoda</taxon>
        <taxon>Insecta</taxon>
        <taxon>Pterygota</taxon>
        <taxon>Neoptera</taxon>
        <taxon>Paraneoptera</taxon>
        <taxon>Hemiptera</taxon>
        <taxon>Heteroptera</taxon>
        <taxon>Panheteroptera</taxon>
        <taxon>Cimicomorpha</taxon>
        <taxon>Miridae</taxon>
        <taxon>Dicyphina</taxon>
        <taxon>Nesidiocoris</taxon>
    </lineage>
</organism>
<dbReference type="GO" id="GO:1901031">
    <property type="term" value="P:regulation of response to reactive oxygen species"/>
    <property type="evidence" value="ECO:0007669"/>
    <property type="project" value="InterPro"/>
</dbReference>
<dbReference type="GO" id="GO:0016239">
    <property type="term" value="P:positive regulation of macroautophagy"/>
    <property type="evidence" value="ECO:0007669"/>
    <property type="project" value="TreeGrafter"/>
</dbReference>
<evidence type="ECO:0000313" key="3">
    <source>
        <dbReference type="EMBL" id="CAB0017285.1"/>
    </source>
</evidence>
<protein>
    <submittedName>
        <fullName evidence="2">Uncharacterized protein</fullName>
    </submittedName>
</protein>
<reference evidence="2 4" key="1">
    <citation type="submission" date="2020-02" db="EMBL/GenBank/DDBJ databases">
        <authorList>
            <person name="Ferguson B K."/>
        </authorList>
    </citation>
    <scope>NUCLEOTIDE SEQUENCE [LARGE SCALE GENOMIC DNA]</scope>
</reference>
<dbReference type="GO" id="GO:1990253">
    <property type="term" value="P:cellular response to leucine starvation"/>
    <property type="evidence" value="ECO:0007669"/>
    <property type="project" value="TreeGrafter"/>
</dbReference>
<feature type="region of interest" description="Disordered" evidence="1">
    <location>
        <begin position="1"/>
        <end position="28"/>
    </location>
</feature>
<dbReference type="Pfam" id="PF04636">
    <property type="entry name" value="PA26"/>
    <property type="match status" value="1"/>
</dbReference>
<dbReference type="AlphaFoldDB" id="A0A6H5G5F4"/>
<dbReference type="GO" id="GO:0016684">
    <property type="term" value="F:oxidoreductase activity, acting on peroxide as acceptor"/>
    <property type="evidence" value="ECO:0007669"/>
    <property type="project" value="TreeGrafter"/>
</dbReference>
<sequence>MLMERMKSLSERSEEYSETEMAKRFEKVESQSAELAPLPAPTDKNGLQVKAAIGQFVEDPTFLYEDFARRTHSGDIPTFRVQ</sequence>
<dbReference type="EMBL" id="CADCXU010031116">
    <property type="protein sequence ID" value="CAB0017285.1"/>
    <property type="molecule type" value="Genomic_DNA"/>
</dbReference>
<accession>A0A6H5G5F4</accession>
<dbReference type="PANTHER" id="PTHR12474:SF0">
    <property type="entry name" value="SESTRIN HOMOLOG"/>
    <property type="match status" value="1"/>
</dbReference>
<dbReference type="GO" id="GO:0070728">
    <property type="term" value="F:L-leucine binding"/>
    <property type="evidence" value="ECO:0007669"/>
    <property type="project" value="TreeGrafter"/>
</dbReference>
<dbReference type="GO" id="GO:0071233">
    <property type="term" value="P:cellular response to L-leucine"/>
    <property type="evidence" value="ECO:0007669"/>
    <property type="project" value="TreeGrafter"/>
</dbReference>
<keyword evidence="4" id="KW-1185">Reference proteome</keyword>
<dbReference type="Proteomes" id="UP000479000">
    <property type="component" value="Unassembled WGS sequence"/>
</dbReference>
<dbReference type="EMBL" id="CADCXU010006385">
    <property type="protein sequence ID" value="CAA9997940.1"/>
    <property type="molecule type" value="Genomic_DNA"/>
</dbReference>
<gene>
    <name evidence="3" type="ORF">NTEN_LOCUS21317</name>
    <name evidence="2" type="ORF">NTEN_LOCUS4234</name>
</gene>
<dbReference type="PANTHER" id="PTHR12474">
    <property type="entry name" value="P53 REGULATED PA26 NUCLEAR PROTEIN SESTRIN"/>
    <property type="match status" value="1"/>
</dbReference>
<name>A0A6H5G5F4_9HEMI</name>
<dbReference type="InterPro" id="IPR006730">
    <property type="entry name" value="Sestrin"/>
</dbReference>
<evidence type="ECO:0000256" key="1">
    <source>
        <dbReference type="SAM" id="MobiDB-lite"/>
    </source>
</evidence>
<dbReference type="GO" id="GO:0005634">
    <property type="term" value="C:nucleus"/>
    <property type="evidence" value="ECO:0007669"/>
    <property type="project" value="InterPro"/>
</dbReference>
<dbReference type="OrthoDB" id="337464at2759"/>